<proteinExistence type="predicted"/>
<evidence type="ECO:0000313" key="2">
    <source>
        <dbReference type="Proteomes" id="UP000077266"/>
    </source>
</evidence>
<dbReference type="Proteomes" id="UP000077266">
    <property type="component" value="Unassembled WGS sequence"/>
</dbReference>
<protein>
    <submittedName>
        <fullName evidence="1">Uncharacterized protein</fullName>
    </submittedName>
</protein>
<organism evidence="1 2">
    <name type="scientific">Exidia glandulosa HHB12029</name>
    <dbReference type="NCBI Taxonomy" id="1314781"/>
    <lineage>
        <taxon>Eukaryota</taxon>
        <taxon>Fungi</taxon>
        <taxon>Dikarya</taxon>
        <taxon>Basidiomycota</taxon>
        <taxon>Agaricomycotina</taxon>
        <taxon>Agaricomycetes</taxon>
        <taxon>Auriculariales</taxon>
        <taxon>Exidiaceae</taxon>
        <taxon>Exidia</taxon>
    </lineage>
</organism>
<name>A0A166BGM4_EXIGL</name>
<dbReference type="AlphaFoldDB" id="A0A166BGM4"/>
<gene>
    <name evidence="1" type="ORF">EXIGLDRAFT_112037</name>
</gene>
<keyword evidence="2" id="KW-1185">Reference proteome</keyword>
<dbReference type="InParanoid" id="A0A166BGM4"/>
<dbReference type="EMBL" id="KV425897">
    <property type="protein sequence ID" value="KZW00920.1"/>
    <property type="molecule type" value="Genomic_DNA"/>
</dbReference>
<sequence>MGHLGSTELRRRRSLLALRFESVHGSAIDHQYQFEYTFNPGRPSPTPLCSQTAKTRSAGSPLSALEAMIFLAVPPQDSDIHAVLTHQRRVLIGLDMRHDSDPGEETSGAWPRLGRLASTSLSRPVYSSYDLKSISGDAL</sequence>
<reference evidence="1 2" key="1">
    <citation type="journal article" date="2016" name="Mol. Biol. Evol.">
        <title>Comparative Genomics of Early-Diverging Mushroom-Forming Fungi Provides Insights into the Origins of Lignocellulose Decay Capabilities.</title>
        <authorList>
            <person name="Nagy L.G."/>
            <person name="Riley R."/>
            <person name="Tritt A."/>
            <person name="Adam C."/>
            <person name="Daum C."/>
            <person name="Floudas D."/>
            <person name="Sun H."/>
            <person name="Yadav J.S."/>
            <person name="Pangilinan J."/>
            <person name="Larsson K.H."/>
            <person name="Matsuura K."/>
            <person name="Barry K."/>
            <person name="Labutti K."/>
            <person name="Kuo R."/>
            <person name="Ohm R.A."/>
            <person name="Bhattacharya S.S."/>
            <person name="Shirouzu T."/>
            <person name="Yoshinaga Y."/>
            <person name="Martin F.M."/>
            <person name="Grigoriev I.V."/>
            <person name="Hibbett D.S."/>
        </authorList>
    </citation>
    <scope>NUCLEOTIDE SEQUENCE [LARGE SCALE GENOMIC DNA]</scope>
    <source>
        <strain evidence="1 2">HHB12029</strain>
    </source>
</reference>
<evidence type="ECO:0000313" key="1">
    <source>
        <dbReference type="EMBL" id="KZW00920.1"/>
    </source>
</evidence>
<accession>A0A166BGM4</accession>